<dbReference type="InterPro" id="IPR002909">
    <property type="entry name" value="IPT_dom"/>
</dbReference>
<dbReference type="GO" id="GO:0048731">
    <property type="term" value="P:system development"/>
    <property type="evidence" value="ECO:0007669"/>
    <property type="project" value="UniProtKB-ARBA"/>
</dbReference>
<dbReference type="Gene3D" id="2.60.40.340">
    <property type="entry name" value="Rel homology domain (RHD), DNA-binding domain"/>
    <property type="match status" value="1"/>
</dbReference>
<dbReference type="PROSITE" id="PS50254">
    <property type="entry name" value="REL_2"/>
    <property type="match status" value="1"/>
</dbReference>
<evidence type="ECO:0000259" key="2">
    <source>
        <dbReference type="PROSITE" id="PS50254"/>
    </source>
</evidence>
<dbReference type="SUPFAM" id="SSF81296">
    <property type="entry name" value="E set domains"/>
    <property type="match status" value="1"/>
</dbReference>
<dbReference type="InterPro" id="IPR014756">
    <property type="entry name" value="Ig_E-set"/>
</dbReference>
<dbReference type="PANTHER" id="PTHR24169:SF28">
    <property type="entry name" value="NUCLEAR FACTOR NF-KAPPA-B P110 SUBUNIT"/>
    <property type="match status" value="1"/>
</dbReference>
<dbReference type="InterPro" id="IPR032397">
    <property type="entry name" value="RHD_dimer"/>
</dbReference>
<dbReference type="SUPFAM" id="SSF49417">
    <property type="entry name" value="p53-like transcription factors"/>
    <property type="match status" value="1"/>
</dbReference>
<evidence type="ECO:0000313" key="4">
    <source>
        <dbReference type="Proteomes" id="UP001497472"/>
    </source>
</evidence>
<dbReference type="InterPro" id="IPR008967">
    <property type="entry name" value="p53-like_TF_DNA-bd_sf"/>
</dbReference>
<name>A0AAV1J8V4_9NEOP</name>
<evidence type="ECO:0000256" key="1">
    <source>
        <dbReference type="SAM" id="MobiDB-lite"/>
    </source>
</evidence>
<feature type="compositionally biased region" description="Polar residues" evidence="1">
    <location>
        <begin position="15"/>
        <end position="31"/>
    </location>
</feature>
<dbReference type="InterPro" id="IPR011539">
    <property type="entry name" value="RHD_DNA_bind_dom"/>
</dbReference>
<dbReference type="Pfam" id="PF16179">
    <property type="entry name" value="RHD_dimer"/>
    <property type="match status" value="1"/>
</dbReference>
<dbReference type="InterPro" id="IPR037059">
    <property type="entry name" value="RHD_DNA_bind_dom_sf"/>
</dbReference>
<protein>
    <recommendedName>
        <fullName evidence="2">RHD domain-containing protein</fullName>
    </recommendedName>
</protein>
<accession>A0AAV1J8V4</accession>
<organism evidence="3 4">
    <name type="scientific">Leptosia nina</name>
    <dbReference type="NCBI Taxonomy" id="320188"/>
    <lineage>
        <taxon>Eukaryota</taxon>
        <taxon>Metazoa</taxon>
        <taxon>Ecdysozoa</taxon>
        <taxon>Arthropoda</taxon>
        <taxon>Hexapoda</taxon>
        <taxon>Insecta</taxon>
        <taxon>Pterygota</taxon>
        <taxon>Neoptera</taxon>
        <taxon>Endopterygota</taxon>
        <taxon>Lepidoptera</taxon>
        <taxon>Glossata</taxon>
        <taxon>Ditrysia</taxon>
        <taxon>Papilionoidea</taxon>
        <taxon>Pieridae</taxon>
        <taxon>Pierinae</taxon>
        <taxon>Leptosia</taxon>
    </lineage>
</organism>
<dbReference type="Pfam" id="PF00554">
    <property type="entry name" value="RHD_DNA_bind"/>
    <property type="match status" value="1"/>
</dbReference>
<dbReference type="EMBL" id="CAVLEF010000007">
    <property type="protein sequence ID" value="CAK1545863.1"/>
    <property type="molecule type" value="Genomic_DNA"/>
</dbReference>
<comment type="caution">
    <text evidence="3">The sequence shown here is derived from an EMBL/GenBank/DDBJ whole genome shotgun (WGS) entry which is preliminary data.</text>
</comment>
<dbReference type="SMART" id="SM00429">
    <property type="entry name" value="IPT"/>
    <property type="match status" value="1"/>
</dbReference>
<keyword evidence="4" id="KW-1185">Reference proteome</keyword>
<feature type="domain" description="RHD" evidence="2">
    <location>
        <begin position="54"/>
        <end position="234"/>
    </location>
</feature>
<dbReference type="GO" id="GO:0005737">
    <property type="term" value="C:cytoplasm"/>
    <property type="evidence" value="ECO:0007669"/>
    <property type="project" value="InterPro"/>
</dbReference>
<dbReference type="Proteomes" id="UP001497472">
    <property type="component" value="Unassembled WGS sequence"/>
</dbReference>
<gene>
    <name evidence="3" type="ORF">LNINA_LOCUS5478</name>
</gene>
<proteinExistence type="predicted"/>
<dbReference type="Gene3D" id="2.60.40.10">
    <property type="entry name" value="Immunoglobulins"/>
    <property type="match status" value="1"/>
</dbReference>
<reference evidence="3 4" key="1">
    <citation type="submission" date="2023-11" db="EMBL/GenBank/DDBJ databases">
        <authorList>
            <person name="Okamura Y."/>
        </authorList>
    </citation>
    <scope>NUCLEOTIDE SEQUENCE [LARGE SCALE GENOMIC DNA]</scope>
</reference>
<evidence type="ECO:0000313" key="3">
    <source>
        <dbReference type="EMBL" id="CAK1545863.1"/>
    </source>
</evidence>
<dbReference type="GO" id="GO:0000978">
    <property type="term" value="F:RNA polymerase II cis-regulatory region sequence-specific DNA binding"/>
    <property type="evidence" value="ECO:0007669"/>
    <property type="project" value="TreeGrafter"/>
</dbReference>
<dbReference type="GO" id="GO:0000981">
    <property type="term" value="F:DNA-binding transcription factor activity, RNA polymerase II-specific"/>
    <property type="evidence" value="ECO:0007669"/>
    <property type="project" value="TreeGrafter"/>
</dbReference>
<dbReference type="InterPro" id="IPR000451">
    <property type="entry name" value="NFkB/Dor"/>
</dbReference>
<dbReference type="GO" id="GO:0048468">
    <property type="term" value="P:cell development"/>
    <property type="evidence" value="ECO:0007669"/>
    <property type="project" value="UniProtKB-ARBA"/>
</dbReference>
<dbReference type="AlphaFoldDB" id="A0AAV1J8V4"/>
<sequence length="420" mass="47723">MSSSEHDNMSESSNLDPASNESTFSPYSGTSPSQIVPELANGIIELTCEDAIRENKPYLRIIEEPVDYFRFRYRSEMLGTHGCLLGRNSAQVKKSKSHPTVELCNYNGSALIRCSLARHNSSLEHPHKLTEEDQDRDITSLLPLRGSYKVAFSGLGIIHTAKKDIPTLLYKRYSQELKQNEFNERKLRMQCENETKNINLNIVRLMFTAHDVTTGAPICPPVFSQSINNLKSAATNDLKICRANRYYGRPNGGDTVYILVEKVNKKNIAIRFYELDEIGDKVWEDRGHFLQSDVHHQYAIVFTTPPYRDTKTKTDVKVFFELLRPSDGRCSEPKEFTYIADVYNRDVKKRKAESYSSLGSSGGSVKSFSDLPLTLDFANTLTKKEMDIDPMPILPPNNYIPPTPPLKLRLDGRRVVTERV</sequence>
<dbReference type="PANTHER" id="PTHR24169">
    <property type="entry name" value="NUCLEAR FACTOR NF-KAPPA-B PROTEIN"/>
    <property type="match status" value="1"/>
</dbReference>
<dbReference type="InterPro" id="IPR013783">
    <property type="entry name" value="Ig-like_fold"/>
</dbReference>
<feature type="region of interest" description="Disordered" evidence="1">
    <location>
        <begin position="1"/>
        <end position="31"/>
    </location>
</feature>